<comment type="caution">
    <text evidence="1">The sequence shown here is derived from an EMBL/GenBank/DDBJ whole genome shotgun (WGS) entry which is preliminary data.</text>
</comment>
<dbReference type="InterPro" id="IPR006059">
    <property type="entry name" value="SBP"/>
</dbReference>
<dbReference type="Gene3D" id="3.40.190.10">
    <property type="entry name" value="Periplasmic binding protein-like II"/>
    <property type="match status" value="2"/>
</dbReference>
<name>A0A917DU04_9BACL</name>
<dbReference type="Pfam" id="PF13416">
    <property type="entry name" value="SBP_bac_8"/>
    <property type="match status" value="1"/>
</dbReference>
<evidence type="ECO:0008006" key="3">
    <source>
        <dbReference type="Google" id="ProtNLM"/>
    </source>
</evidence>
<reference evidence="1" key="2">
    <citation type="submission" date="2020-09" db="EMBL/GenBank/DDBJ databases">
        <authorList>
            <person name="Sun Q."/>
            <person name="Zhou Y."/>
        </authorList>
    </citation>
    <scope>NUCLEOTIDE SEQUENCE</scope>
    <source>
        <strain evidence="1">CGMCC 1.15178</strain>
    </source>
</reference>
<dbReference type="PANTHER" id="PTHR43649">
    <property type="entry name" value="ARABINOSE-BINDING PROTEIN-RELATED"/>
    <property type="match status" value="1"/>
</dbReference>
<proteinExistence type="predicted"/>
<dbReference type="RefSeq" id="WP_229750269.1">
    <property type="nucleotide sequence ID" value="NZ_BMHP01000002.1"/>
</dbReference>
<dbReference type="AlphaFoldDB" id="A0A917DU04"/>
<organism evidence="1 2">
    <name type="scientific">Paenibacillus nasutitermitis</name>
    <dbReference type="NCBI Taxonomy" id="1652958"/>
    <lineage>
        <taxon>Bacteria</taxon>
        <taxon>Bacillati</taxon>
        <taxon>Bacillota</taxon>
        <taxon>Bacilli</taxon>
        <taxon>Bacillales</taxon>
        <taxon>Paenibacillaceae</taxon>
        <taxon>Paenibacillus</taxon>
    </lineage>
</organism>
<reference evidence="1" key="1">
    <citation type="journal article" date="2014" name="Int. J. Syst. Evol. Microbiol.">
        <title>Complete genome sequence of Corynebacterium casei LMG S-19264T (=DSM 44701T), isolated from a smear-ripened cheese.</title>
        <authorList>
            <consortium name="US DOE Joint Genome Institute (JGI-PGF)"/>
            <person name="Walter F."/>
            <person name="Albersmeier A."/>
            <person name="Kalinowski J."/>
            <person name="Ruckert C."/>
        </authorList>
    </citation>
    <scope>NUCLEOTIDE SEQUENCE</scope>
    <source>
        <strain evidence="1">CGMCC 1.15178</strain>
    </source>
</reference>
<protein>
    <recommendedName>
        <fullName evidence="3">Extracellular solute-binding protein</fullName>
    </recommendedName>
</protein>
<dbReference type="Proteomes" id="UP000612456">
    <property type="component" value="Unassembled WGS sequence"/>
</dbReference>
<evidence type="ECO:0000313" key="2">
    <source>
        <dbReference type="Proteomes" id="UP000612456"/>
    </source>
</evidence>
<dbReference type="InterPro" id="IPR050490">
    <property type="entry name" value="Bact_solute-bd_prot1"/>
</dbReference>
<dbReference type="EMBL" id="BMHP01000002">
    <property type="protein sequence ID" value="GGD66589.1"/>
    <property type="molecule type" value="Genomic_DNA"/>
</dbReference>
<gene>
    <name evidence="1" type="ORF">GCM10010911_25410</name>
</gene>
<accession>A0A917DU04</accession>
<sequence>MGIILKGMTWNHTRGYLPMVATSQRYSELHPDVQIHWDKRSLQQFADMPLQQLVDAYDLLVIDHPWAGYAAEQGVLLPLHDFLSADYMEEQAAGSVGASHSSYIFHDRQTALAIDAATPVASWRPDLLAACDAGVPDQWEDVLSLAKAGKVAFPAIAIDSLMNFYMFCLALGETPFLDQDEMISRETGKLALDKLRELASLCSREVFQRNPIATYEAMSEGNTLAYCPFAYGYSNYSRRGYAAHLLEFGDLVHYEEKRLQSTLGGTGLAVSSSSKHKEQALAYAAFAADPMTQRTLFTEAGGQPGHRSAWEDAENNRRSLNYFSQTLPALDRAFVRPRYNGYLSFQDHAGDDVREYMMNGGNAAEVIGKLNRLYRDSRTGTGRGSHHV</sequence>
<keyword evidence="2" id="KW-1185">Reference proteome</keyword>
<evidence type="ECO:0000313" key="1">
    <source>
        <dbReference type="EMBL" id="GGD66589.1"/>
    </source>
</evidence>
<dbReference type="PANTHER" id="PTHR43649:SF12">
    <property type="entry name" value="DIACETYLCHITOBIOSE BINDING PROTEIN DASA"/>
    <property type="match status" value="1"/>
</dbReference>
<dbReference type="SUPFAM" id="SSF53850">
    <property type="entry name" value="Periplasmic binding protein-like II"/>
    <property type="match status" value="1"/>
</dbReference>